<keyword evidence="3" id="KW-0812">Transmembrane</keyword>
<dbReference type="CDD" id="cd00063">
    <property type="entry name" value="FN3"/>
    <property type="match status" value="3"/>
</dbReference>
<dbReference type="InterPro" id="IPR003961">
    <property type="entry name" value="FN3_dom"/>
</dbReference>
<protein>
    <submittedName>
        <fullName evidence="8">Epidermal cell surface receptor isoform X2</fullName>
    </submittedName>
</protein>
<dbReference type="GO" id="GO:0007155">
    <property type="term" value="P:cell adhesion"/>
    <property type="evidence" value="ECO:0007669"/>
    <property type="project" value="TreeGrafter"/>
</dbReference>
<dbReference type="PROSITE" id="PS50853">
    <property type="entry name" value="FN3"/>
    <property type="match status" value="3"/>
</dbReference>
<feature type="region of interest" description="Disordered" evidence="2">
    <location>
        <begin position="85"/>
        <end position="150"/>
    </location>
</feature>
<feature type="domain" description="Fibronectin type-III" evidence="6">
    <location>
        <begin position="587"/>
        <end position="692"/>
    </location>
</feature>
<dbReference type="GO" id="GO:0045597">
    <property type="term" value="P:positive regulation of cell differentiation"/>
    <property type="evidence" value="ECO:0007669"/>
    <property type="project" value="TreeGrafter"/>
</dbReference>
<proteinExistence type="predicted"/>
<evidence type="ECO:0000256" key="1">
    <source>
        <dbReference type="ARBA" id="ARBA00022729"/>
    </source>
</evidence>
<keyword evidence="7" id="KW-1185">Reference proteome</keyword>
<evidence type="ECO:0000256" key="3">
    <source>
        <dbReference type="SAM" id="Phobius"/>
    </source>
</evidence>
<keyword evidence="1 4" id="KW-0732">Signal</keyword>
<name>A0A1W4WES1_AGRPL</name>
<dbReference type="PANTHER" id="PTHR11348:SF34">
    <property type="entry name" value="EPIDERMAL CELL SURFACE RECEPTOR-RELATED"/>
    <property type="match status" value="1"/>
</dbReference>
<evidence type="ECO:0000259" key="6">
    <source>
        <dbReference type="PROSITE" id="PS50853"/>
    </source>
</evidence>
<dbReference type="OrthoDB" id="6022609at2759"/>
<gene>
    <name evidence="8" type="primary">LOC108735123</name>
</gene>
<feature type="signal peptide" evidence="4">
    <location>
        <begin position="1"/>
        <end position="26"/>
    </location>
</feature>
<dbReference type="GO" id="GO:0005615">
    <property type="term" value="C:extracellular space"/>
    <property type="evidence" value="ECO:0007669"/>
    <property type="project" value="TreeGrafter"/>
</dbReference>
<dbReference type="RefSeq" id="XP_018322461.1">
    <property type="nucleotide sequence ID" value="XM_018466959.1"/>
</dbReference>
<dbReference type="SUPFAM" id="SSF49265">
    <property type="entry name" value="Fibronectin type III"/>
    <property type="match status" value="2"/>
</dbReference>
<dbReference type="InterPro" id="IPR050941">
    <property type="entry name" value="CCN"/>
</dbReference>
<accession>A0A1W4WES1</accession>
<keyword evidence="3" id="KW-1133">Transmembrane helix</keyword>
<evidence type="ECO:0000256" key="2">
    <source>
        <dbReference type="SAM" id="MobiDB-lite"/>
    </source>
</evidence>
<sequence>MKWTKMNLRFVYVFVVLFLCCVFCTGSFIEIPECTGKEGCLIPTKNLTDPDFEGMIIYGTEKPVPPPEALSMLSEDENHEVEYAPTDPTMMSTSTSGNVSDEPKGRALNFSVEPGQDNKISKSTTSGKVKDLSDVSMDDEEEEGDQEKVTVSSLERNMTRLGICMLGGLTYENGEKLEHACDSVCTCANGKMDCVDRCVHPYVKKGSKPTDPLCTEKSSDDPCCSTWFCASDIETEPFEMCTYKNKTYQRSEKFEDGCQSVCHCEAAGKVTCRPRCPEMEHKTTDRCVEVPDQSDPCCKKLLCDVTLDDNESEKDDKFHPKILTASLVNKTAIRIKFNSIVDENNLPEVQLSTDKMSWKTYKLKPEGLLSGFQEDPKYVKIHGSSEIVEITKTENSEDAEASGGHQSCEYKGKMYKLNEEFNDNCTSFCVCKNSGVHCLKIECPTYFGVDVLDPTCVEWQTVPEDFVPSPPNCCPKEVRCKNNGSCSYAGEIYTNWQEIPSNVTGCEKKCYCEMGKIECQNICPPVTAFPPANIGCPQHEATLSHLAGDDCCMYWICNSTTTNSVFTGGQIFSGFPNIPPNGMHRNQDEIVVHSVEAVDAHTIRLEFSVPPIIVGLHGQVEVRYTSKLSDQLDDWNLQVFTPPDEYISTPQMEFDLLGLEADTEYKIKITVILRGLHNTPTSEVYNVRTPKETGASLPPMIPIDPKLEITDVNSTWVTVIWRKFADQELQLIDGIQLRYKEIDGKIYQATPLIHRMVTTYTLDHLKPNTKYEVGIFFIPFEGQTSELHYEHMLHFTTANEVDTYGFNVTLEITNIKATSVEITWYGVPYPQDKYVNIYRAIYQTPSGKGDFSTFKIAKRDSTPKTIIKDLNPRTKYRLWLEVYLTNGKIKTSNVKDFTTKSSPYPPKPSQIVAGELFDAEMSKQNKSDYYGALVVVAIIAALAIVSTVVLLMVLFKRHSQKKAAITAPSQRVSQSAYDNPTYKVEIQQETMGMSTIK</sequence>
<dbReference type="SMART" id="SM00060">
    <property type="entry name" value="FN3"/>
    <property type="match status" value="3"/>
</dbReference>
<feature type="domain" description="Fibronectin type-III" evidence="6">
    <location>
        <begin position="806"/>
        <end position="902"/>
    </location>
</feature>
<evidence type="ECO:0000313" key="7">
    <source>
        <dbReference type="Proteomes" id="UP000192223"/>
    </source>
</evidence>
<dbReference type="InterPro" id="IPR036116">
    <property type="entry name" value="FN3_sf"/>
</dbReference>
<feature type="domain" description="Fibronectin type-III" evidence="6">
    <location>
        <begin position="701"/>
        <end position="800"/>
    </location>
</feature>
<dbReference type="CTD" id="40861"/>
<dbReference type="SMART" id="SM00214">
    <property type="entry name" value="VWC"/>
    <property type="match status" value="4"/>
</dbReference>
<dbReference type="PANTHER" id="PTHR11348">
    <property type="entry name" value="CONNECTIVE TISSUE GROWTH FACTOR-RELATED"/>
    <property type="match status" value="1"/>
</dbReference>
<dbReference type="AlphaFoldDB" id="A0A1W4WES1"/>
<keyword evidence="3" id="KW-0472">Membrane</keyword>
<dbReference type="Pfam" id="PF00041">
    <property type="entry name" value="fn3"/>
    <property type="match status" value="1"/>
</dbReference>
<dbReference type="InterPro" id="IPR001007">
    <property type="entry name" value="VWF_dom"/>
</dbReference>
<dbReference type="PROSITE" id="PS50184">
    <property type="entry name" value="VWFC_2"/>
    <property type="match status" value="1"/>
</dbReference>
<keyword evidence="8" id="KW-0675">Receptor</keyword>
<feature type="chain" id="PRO_5010727246" evidence="4">
    <location>
        <begin position="27"/>
        <end position="997"/>
    </location>
</feature>
<evidence type="ECO:0000313" key="8">
    <source>
        <dbReference type="RefSeq" id="XP_018322461.1"/>
    </source>
</evidence>
<feature type="transmembrane region" description="Helical" evidence="3">
    <location>
        <begin position="929"/>
        <end position="955"/>
    </location>
</feature>
<evidence type="ECO:0000259" key="5">
    <source>
        <dbReference type="PROSITE" id="PS50184"/>
    </source>
</evidence>
<dbReference type="Gene3D" id="2.60.40.10">
    <property type="entry name" value="Immunoglobulins"/>
    <property type="match status" value="3"/>
</dbReference>
<feature type="compositionally biased region" description="Acidic residues" evidence="2">
    <location>
        <begin position="136"/>
        <end position="145"/>
    </location>
</feature>
<dbReference type="GO" id="GO:0005178">
    <property type="term" value="F:integrin binding"/>
    <property type="evidence" value="ECO:0007669"/>
    <property type="project" value="TreeGrafter"/>
</dbReference>
<reference evidence="8" key="1">
    <citation type="submission" date="2025-08" db="UniProtKB">
        <authorList>
            <consortium name="RefSeq"/>
        </authorList>
    </citation>
    <scope>IDENTIFICATION</scope>
    <source>
        <tissue evidence="8">Entire body</tissue>
    </source>
</reference>
<dbReference type="InterPro" id="IPR013783">
    <property type="entry name" value="Ig-like_fold"/>
</dbReference>
<evidence type="ECO:0000256" key="4">
    <source>
        <dbReference type="SAM" id="SignalP"/>
    </source>
</evidence>
<dbReference type="Proteomes" id="UP000192223">
    <property type="component" value="Unplaced"/>
</dbReference>
<dbReference type="GeneID" id="108735123"/>
<organism evidence="7 8">
    <name type="scientific">Agrilus planipennis</name>
    <name type="common">Emerald ash borer</name>
    <name type="synonym">Agrilus marcopoli</name>
    <dbReference type="NCBI Taxonomy" id="224129"/>
    <lineage>
        <taxon>Eukaryota</taxon>
        <taxon>Metazoa</taxon>
        <taxon>Ecdysozoa</taxon>
        <taxon>Arthropoda</taxon>
        <taxon>Hexapoda</taxon>
        <taxon>Insecta</taxon>
        <taxon>Pterygota</taxon>
        <taxon>Neoptera</taxon>
        <taxon>Endopterygota</taxon>
        <taxon>Coleoptera</taxon>
        <taxon>Polyphaga</taxon>
        <taxon>Elateriformia</taxon>
        <taxon>Buprestoidea</taxon>
        <taxon>Buprestidae</taxon>
        <taxon>Agrilinae</taxon>
        <taxon>Agrilus</taxon>
    </lineage>
</organism>
<dbReference type="SUPFAM" id="SSF57603">
    <property type="entry name" value="FnI-like domain"/>
    <property type="match status" value="1"/>
</dbReference>
<feature type="domain" description="VWFC" evidence="5">
    <location>
        <begin position="406"/>
        <end position="481"/>
    </location>
</feature>